<gene>
    <name evidence="2" type="ORF">EVAR_18029_1</name>
</gene>
<name>A0A4C1XTM2_EUMVA</name>
<dbReference type="Proteomes" id="UP000299102">
    <property type="component" value="Unassembled WGS sequence"/>
</dbReference>
<comment type="caution">
    <text evidence="2">The sequence shown here is derived from an EMBL/GenBank/DDBJ whole genome shotgun (WGS) entry which is preliminary data.</text>
</comment>
<organism evidence="2 3">
    <name type="scientific">Eumeta variegata</name>
    <name type="common">Bagworm moth</name>
    <name type="synonym">Eumeta japonica</name>
    <dbReference type="NCBI Taxonomy" id="151549"/>
    <lineage>
        <taxon>Eukaryota</taxon>
        <taxon>Metazoa</taxon>
        <taxon>Ecdysozoa</taxon>
        <taxon>Arthropoda</taxon>
        <taxon>Hexapoda</taxon>
        <taxon>Insecta</taxon>
        <taxon>Pterygota</taxon>
        <taxon>Neoptera</taxon>
        <taxon>Endopterygota</taxon>
        <taxon>Lepidoptera</taxon>
        <taxon>Glossata</taxon>
        <taxon>Ditrysia</taxon>
        <taxon>Tineoidea</taxon>
        <taxon>Psychidae</taxon>
        <taxon>Oiketicinae</taxon>
        <taxon>Eumeta</taxon>
    </lineage>
</organism>
<sequence>MLSLQEDLKIKPSALAQCQQSVANERRRPRRDKVRNRQYDILSETSGTGPQKGEGISFRSFLNVNYQNENLRLSPELDS</sequence>
<proteinExistence type="predicted"/>
<protein>
    <submittedName>
        <fullName evidence="2">Uncharacterized protein</fullName>
    </submittedName>
</protein>
<evidence type="ECO:0000313" key="3">
    <source>
        <dbReference type="Proteomes" id="UP000299102"/>
    </source>
</evidence>
<evidence type="ECO:0000313" key="2">
    <source>
        <dbReference type="EMBL" id="GBP66858.1"/>
    </source>
</evidence>
<dbReference type="AlphaFoldDB" id="A0A4C1XTM2"/>
<reference evidence="2 3" key="1">
    <citation type="journal article" date="2019" name="Commun. Biol.">
        <title>The bagworm genome reveals a unique fibroin gene that provides high tensile strength.</title>
        <authorList>
            <person name="Kono N."/>
            <person name="Nakamura H."/>
            <person name="Ohtoshi R."/>
            <person name="Tomita M."/>
            <person name="Numata K."/>
            <person name="Arakawa K."/>
        </authorList>
    </citation>
    <scope>NUCLEOTIDE SEQUENCE [LARGE SCALE GENOMIC DNA]</scope>
</reference>
<accession>A0A4C1XTM2</accession>
<dbReference type="EMBL" id="BGZK01000970">
    <property type="protein sequence ID" value="GBP66858.1"/>
    <property type="molecule type" value="Genomic_DNA"/>
</dbReference>
<keyword evidence="3" id="KW-1185">Reference proteome</keyword>
<feature type="compositionally biased region" description="Basic residues" evidence="1">
    <location>
        <begin position="27"/>
        <end position="36"/>
    </location>
</feature>
<feature type="region of interest" description="Disordered" evidence="1">
    <location>
        <begin position="17"/>
        <end position="54"/>
    </location>
</feature>
<evidence type="ECO:0000256" key="1">
    <source>
        <dbReference type="SAM" id="MobiDB-lite"/>
    </source>
</evidence>